<dbReference type="AlphaFoldDB" id="A0A1V5ZKV6"/>
<sequence>MQPKIIKLHGMSSDKAYRVKTRGNRKEDIFADLIKGIVLKGTKKPDVMNAYVQFFSVKGSSEKQGKEGRDGRIQVFMYNPSRFEKEADFPAGQIIKDIFSCYPPTYNEYQENKENIKEKIAIQMVKLKDYLLNNENRAKFLDRAFFDRQMDFFVIYDDEIFHVFDKDEVWKVFLDNLEVDNNSSNQKVVFKYGSLVAEIEMRTTDDGKYPTIFMPLNKRITLNLLLEKINRKKEFSRYLYLYGNAIKKYKYDKKKY</sequence>
<gene>
    <name evidence="1" type="ORF">BWY04_01289</name>
</gene>
<organism evidence="1">
    <name type="scientific">candidate division CPR1 bacterium ADurb.Bin160</name>
    <dbReference type="NCBI Taxonomy" id="1852826"/>
    <lineage>
        <taxon>Bacteria</taxon>
        <taxon>candidate division CPR1</taxon>
    </lineage>
</organism>
<evidence type="ECO:0000313" key="1">
    <source>
        <dbReference type="EMBL" id="OQB40584.1"/>
    </source>
</evidence>
<protein>
    <submittedName>
        <fullName evidence="1">Uncharacterized protein</fullName>
    </submittedName>
</protein>
<proteinExistence type="predicted"/>
<accession>A0A1V5ZKV6</accession>
<dbReference type="Proteomes" id="UP000485621">
    <property type="component" value="Unassembled WGS sequence"/>
</dbReference>
<reference evidence="1" key="1">
    <citation type="submission" date="2017-02" db="EMBL/GenBank/DDBJ databases">
        <title>Delving into the versatile metabolic prowess of the omnipresent phylum Bacteroidetes.</title>
        <authorList>
            <person name="Nobu M.K."/>
            <person name="Mei R."/>
            <person name="Narihiro T."/>
            <person name="Kuroda K."/>
            <person name="Liu W.-T."/>
        </authorList>
    </citation>
    <scope>NUCLEOTIDE SEQUENCE</scope>
    <source>
        <strain evidence="1">ADurb.Bin160</strain>
    </source>
</reference>
<name>A0A1V5ZKV6_9BACT</name>
<dbReference type="EMBL" id="MWDB01000039">
    <property type="protein sequence ID" value="OQB40584.1"/>
    <property type="molecule type" value="Genomic_DNA"/>
</dbReference>
<comment type="caution">
    <text evidence="1">The sequence shown here is derived from an EMBL/GenBank/DDBJ whole genome shotgun (WGS) entry which is preliminary data.</text>
</comment>